<dbReference type="GO" id="GO:0016853">
    <property type="term" value="F:isomerase activity"/>
    <property type="evidence" value="ECO:0007669"/>
    <property type="project" value="UniProtKB-KW"/>
</dbReference>
<dbReference type="SUPFAM" id="SSF53756">
    <property type="entry name" value="UDP-Glycosyltransferase/glycogen phosphorylase"/>
    <property type="match status" value="1"/>
</dbReference>
<sequence length="211" mass="23823">LGDPLYDAFLENSEKLIKGSDGSTGGFKNISILFTLHRAENVDNPQILEKILKSINHIKTGKIIFPIHPRTRKMIELYELNNLIDNETIITTSPLSYFDVLKILKQCDLVITDSGGLQKEAFFAQKTCITLRKSTEHLDTIRLKVNILIDPESESLDNLSEICSNAKKIGDTFKYISEMPYGDGHSSIQIVNAILDEISNNKMIIKKNFHD</sequence>
<evidence type="ECO:0000256" key="1">
    <source>
        <dbReference type="RuleBase" id="RU003513"/>
    </source>
</evidence>
<gene>
    <name evidence="3" type="ORF">COU88_02485</name>
</gene>
<accession>A0A2M8KSJ6</accession>
<evidence type="ECO:0000313" key="3">
    <source>
        <dbReference type="EMBL" id="PJE62892.1"/>
    </source>
</evidence>
<dbReference type="AlphaFoldDB" id="A0A2M8KSJ6"/>
<organism evidence="3 4">
    <name type="scientific">Candidatus Roizmanbacteria bacterium CG10_big_fil_rev_8_21_14_0_10_39_6</name>
    <dbReference type="NCBI Taxonomy" id="1974853"/>
    <lineage>
        <taxon>Bacteria</taxon>
        <taxon>Candidatus Roizmaniibacteriota</taxon>
    </lineage>
</organism>
<proteinExistence type="inferred from homology"/>
<dbReference type="PANTHER" id="PTHR43174:SF1">
    <property type="entry name" value="UDP-N-ACETYLGLUCOSAMINE 2-EPIMERASE"/>
    <property type="match status" value="1"/>
</dbReference>
<name>A0A2M8KSJ6_9BACT</name>
<reference evidence="4" key="1">
    <citation type="submission" date="2017-09" db="EMBL/GenBank/DDBJ databases">
        <title>Depth-based differentiation of microbial function through sediment-hosted aquifers and enrichment of novel symbionts in the deep terrestrial subsurface.</title>
        <authorList>
            <person name="Probst A.J."/>
            <person name="Ladd B."/>
            <person name="Jarett J.K."/>
            <person name="Geller-Mcgrath D.E."/>
            <person name="Sieber C.M.K."/>
            <person name="Emerson J.B."/>
            <person name="Anantharaman K."/>
            <person name="Thomas B.C."/>
            <person name="Malmstrom R."/>
            <person name="Stieglmeier M."/>
            <person name="Klingl A."/>
            <person name="Woyke T."/>
            <person name="Ryan C.M."/>
            <person name="Banfield J.F."/>
        </authorList>
    </citation>
    <scope>NUCLEOTIDE SEQUENCE [LARGE SCALE GENOMIC DNA]</scope>
</reference>
<feature type="domain" description="UDP-N-acetylglucosamine 2-epimerase" evidence="2">
    <location>
        <begin position="2"/>
        <end position="194"/>
    </location>
</feature>
<dbReference type="InterPro" id="IPR029767">
    <property type="entry name" value="WecB-like"/>
</dbReference>
<dbReference type="Gene3D" id="3.40.50.2000">
    <property type="entry name" value="Glycogen Phosphorylase B"/>
    <property type="match status" value="1"/>
</dbReference>
<dbReference type="EMBL" id="PFED01000108">
    <property type="protein sequence ID" value="PJE62892.1"/>
    <property type="molecule type" value="Genomic_DNA"/>
</dbReference>
<dbReference type="Proteomes" id="UP000229554">
    <property type="component" value="Unassembled WGS sequence"/>
</dbReference>
<comment type="similarity">
    <text evidence="1">Belongs to the UDP-N-acetylglucosamine 2-epimerase family.</text>
</comment>
<evidence type="ECO:0000259" key="2">
    <source>
        <dbReference type="Pfam" id="PF02350"/>
    </source>
</evidence>
<keyword evidence="1" id="KW-0413">Isomerase</keyword>
<dbReference type="PANTHER" id="PTHR43174">
    <property type="entry name" value="UDP-N-ACETYLGLUCOSAMINE 2-EPIMERASE"/>
    <property type="match status" value="1"/>
</dbReference>
<evidence type="ECO:0000313" key="4">
    <source>
        <dbReference type="Proteomes" id="UP000229554"/>
    </source>
</evidence>
<protein>
    <recommendedName>
        <fullName evidence="2">UDP-N-acetylglucosamine 2-epimerase domain-containing protein</fullName>
    </recommendedName>
</protein>
<comment type="caution">
    <text evidence="3">The sequence shown here is derived from an EMBL/GenBank/DDBJ whole genome shotgun (WGS) entry which is preliminary data.</text>
</comment>
<dbReference type="InterPro" id="IPR003331">
    <property type="entry name" value="UDP_GlcNAc_Epimerase_2_dom"/>
</dbReference>
<dbReference type="Pfam" id="PF02350">
    <property type="entry name" value="Epimerase_2"/>
    <property type="match status" value="1"/>
</dbReference>
<feature type="non-terminal residue" evidence="3">
    <location>
        <position position="1"/>
    </location>
</feature>